<organism evidence="8 9">
    <name type="scientific">Prunus yedoensis var. nudiflora</name>
    <dbReference type="NCBI Taxonomy" id="2094558"/>
    <lineage>
        <taxon>Eukaryota</taxon>
        <taxon>Viridiplantae</taxon>
        <taxon>Streptophyta</taxon>
        <taxon>Embryophyta</taxon>
        <taxon>Tracheophyta</taxon>
        <taxon>Spermatophyta</taxon>
        <taxon>Magnoliopsida</taxon>
        <taxon>eudicotyledons</taxon>
        <taxon>Gunneridae</taxon>
        <taxon>Pentapetalae</taxon>
        <taxon>rosids</taxon>
        <taxon>fabids</taxon>
        <taxon>Rosales</taxon>
        <taxon>Rosaceae</taxon>
        <taxon>Amygdaloideae</taxon>
        <taxon>Amygdaleae</taxon>
        <taxon>Prunus</taxon>
    </lineage>
</organism>
<dbReference type="EMBL" id="PJQY01000643">
    <property type="protein sequence ID" value="PQQ09113.1"/>
    <property type="molecule type" value="Genomic_DNA"/>
</dbReference>
<dbReference type="InterPro" id="IPR038005">
    <property type="entry name" value="RX-like_CC"/>
</dbReference>
<protein>
    <submittedName>
        <fullName evidence="8">Putative disease resistance protein</fullName>
    </submittedName>
</protein>
<feature type="domain" description="Disease resistance N-terminal" evidence="6">
    <location>
        <begin position="5"/>
        <end position="88"/>
    </location>
</feature>
<keyword evidence="1" id="KW-0677">Repeat</keyword>
<dbReference type="InterPro" id="IPR041118">
    <property type="entry name" value="Rx_N"/>
</dbReference>
<dbReference type="AlphaFoldDB" id="A0A314YQW4"/>
<dbReference type="PANTHER" id="PTHR36766">
    <property type="entry name" value="PLANT BROAD-SPECTRUM MILDEW RESISTANCE PROTEIN RPW8"/>
    <property type="match status" value="1"/>
</dbReference>
<dbReference type="Gene3D" id="3.40.50.300">
    <property type="entry name" value="P-loop containing nucleotide triphosphate hydrolases"/>
    <property type="match status" value="1"/>
</dbReference>
<keyword evidence="4" id="KW-0067">ATP-binding</keyword>
<dbReference type="GO" id="GO:0006952">
    <property type="term" value="P:defense response"/>
    <property type="evidence" value="ECO:0007669"/>
    <property type="project" value="UniProtKB-KW"/>
</dbReference>
<evidence type="ECO:0000256" key="2">
    <source>
        <dbReference type="ARBA" id="ARBA00022741"/>
    </source>
</evidence>
<dbReference type="Pfam" id="PF18052">
    <property type="entry name" value="Rx_N"/>
    <property type="match status" value="1"/>
</dbReference>
<evidence type="ECO:0000313" key="8">
    <source>
        <dbReference type="EMBL" id="PQQ09113.1"/>
    </source>
</evidence>
<dbReference type="Gene3D" id="1.20.5.4130">
    <property type="match status" value="1"/>
</dbReference>
<dbReference type="STRING" id="2094558.A0A314YQW4"/>
<dbReference type="GO" id="GO:0051707">
    <property type="term" value="P:response to other organism"/>
    <property type="evidence" value="ECO:0007669"/>
    <property type="project" value="UniProtKB-ARBA"/>
</dbReference>
<evidence type="ECO:0000256" key="4">
    <source>
        <dbReference type="ARBA" id="ARBA00022840"/>
    </source>
</evidence>
<feature type="domain" description="Disease resistance R13L4/SHOC-2-like LRR" evidence="7">
    <location>
        <begin position="449"/>
        <end position="633"/>
    </location>
</feature>
<accession>A0A314YQW4</accession>
<feature type="domain" description="NB-ARC" evidence="5">
    <location>
        <begin position="171"/>
        <end position="340"/>
    </location>
</feature>
<dbReference type="PANTHER" id="PTHR36766:SF64">
    <property type="entry name" value="OS12G0206100 PROTEIN"/>
    <property type="match status" value="1"/>
</dbReference>
<evidence type="ECO:0000256" key="3">
    <source>
        <dbReference type="ARBA" id="ARBA00022821"/>
    </source>
</evidence>
<evidence type="ECO:0000259" key="6">
    <source>
        <dbReference type="Pfam" id="PF18052"/>
    </source>
</evidence>
<dbReference type="InterPro" id="IPR032675">
    <property type="entry name" value="LRR_dom_sf"/>
</dbReference>
<evidence type="ECO:0000259" key="5">
    <source>
        <dbReference type="Pfam" id="PF00931"/>
    </source>
</evidence>
<dbReference type="InterPro" id="IPR027417">
    <property type="entry name" value="P-loop_NTPase"/>
</dbReference>
<comment type="caution">
    <text evidence="8">The sequence shown here is derived from an EMBL/GenBank/DDBJ whole genome shotgun (WGS) entry which is preliminary data.</text>
</comment>
<dbReference type="SUPFAM" id="SSF52058">
    <property type="entry name" value="L domain-like"/>
    <property type="match status" value="1"/>
</dbReference>
<keyword evidence="3" id="KW-0611">Plant defense</keyword>
<dbReference type="InterPro" id="IPR002182">
    <property type="entry name" value="NB-ARC"/>
</dbReference>
<dbReference type="GO" id="GO:0005524">
    <property type="term" value="F:ATP binding"/>
    <property type="evidence" value="ECO:0007669"/>
    <property type="project" value="UniProtKB-KW"/>
</dbReference>
<evidence type="ECO:0000259" key="7">
    <source>
        <dbReference type="Pfam" id="PF23598"/>
    </source>
</evidence>
<dbReference type="Pfam" id="PF23598">
    <property type="entry name" value="LRR_14"/>
    <property type="match status" value="1"/>
</dbReference>
<proteinExistence type="predicted"/>
<dbReference type="CDD" id="cd14798">
    <property type="entry name" value="RX-CC_like"/>
    <property type="match status" value="1"/>
</dbReference>
<evidence type="ECO:0000313" key="9">
    <source>
        <dbReference type="Proteomes" id="UP000250321"/>
    </source>
</evidence>
<gene>
    <name evidence="8" type="ORF">Pyn_24461</name>
</gene>
<keyword evidence="9" id="KW-1185">Reference proteome</keyword>
<dbReference type="Proteomes" id="UP000250321">
    <property type="component" value="Unassembled WGS sequence"/>
</dbReference>
<dbReference type="PRINTS" id="PR00364">
    <property type="entry name" value="DISEASERSIST"/>
</dbReference>
<dbReference type="FunFam" id="3.40.50.300:FF:001091">
    <property type="entry name" value="Probable disease resistance protein At1g61300"/>
    <property type="match status" value="1"/>
</dbReference>
<sequence length="667" mass="75890">MADAVVSIVLEGLSKLIIQELKSLVGVGGKVLSAQTQLQIMQGYLKDADARQGRNEVIRIWVASVRDAAYDLDDIIETFVLKVASKRKASVLTRFTGVFIKGVNLHQIGSDIQKITTEISLLSSIMPGFNLHQTRESGGATFFQRQKERRIAYPHIVDPHVVGLARGTEILATHLIKGKGPRVVSIWGMGGLGKTTLAKQVYHHGDIKRHFDYFAWVCISQQCQAREVLEEILTKLISPTDKEREKIAKLKIDEIAEKLWNTQRERKCLVVLDDIWTSDAWSSLQAGFPMNEETESRILLTTRNKEVVSYADKNGFLFEPQSLNDDESWELFEKIAMSGTEDTNHAIYEHKKELGTKMLQHCKEIKQTPNGRVRRLAIYLDKTVEACCPGRGERDGHVRSLLYFSPKHFEFKNSKALRSLLRDFTLLRVLKFEVNLLTVVNIGIQASDLDDFVKLTNLRKLGVITFDRGEKKEKGTNIIFKHLQSLSVVSRFWNLAIQWNIVLRCPNIYKLQLEGHIRELPEDLMCLTNLTKLKLIEFGVLKDDHIKVLEKLPSLRMLFAKLGNFQGSLVCSKGGFPFLEFLSLRFLGKLKEWKVEKGAMPSLCRLHIEHCSSLEAVPDGLQHITTLKELTIEGMRPEFCSRLGEGGEDFYKIQRVQSVIITNIRPR</sequence>
<dbReference type="OrthoDB" id="646178at2759"/>
<dbReference type="InterPro" id="IPR055414">
    <property type="entry name" value="LRR_R13L4/SHOC2-like"/>
</dbReference>
<dbReference type="SUPFAM" id="SSF52540">
    <property type="entry name" value="P-loop containing nucleoside triphosphate hydrolases"/>
    <property type="match status" value="1"/>
</dbReference>
<dbReference type="Gene3D" id="3.80.10.10">
    <property type="entry name" value="Ribonuclease Inhibitor"/>
    <property type="match status" value="1"/>
</dbReference>
<dbReference type="Pfam" id="PF00931">
    <property type="entry name" value="NB-ARC"/>
    <property type="match status" value="1"/>
</dbReference>
<evidence type="ECO:0000256" key="1">
    <source>
        <dbReference type="ARBA" id="ARBA00022737"/>
    </source>
</evidence>
<reference evidence="8 9" key="1">
    <citation type="submission" date="2018-02" db="EMBL/GenBank/DDBJ databases">
        <title>Draft genome of wild Prunus yedoensis var. nudiflora.</title>
        <authorList>
            <person name="Baek S."/>
            <person name="Kim J.-H."/>
            <person name="Choi K."/>
            <person name="Kim G.-B."/>
            <person name="Cho A."/>
            <person name="Jang H."/>
            <person name="Shin C.-H."/>
            <person name="Yu H.-J."/>
            <person name="Mun J.-H."/>
        </authorList>
    </citation>
    <scope>NUCLEOTIDE SEQUENCE [LARGE SCALE GENOMIC DNA]</scope>
    <source>
        <strain evidence="9">cv. Jeju island</strain>
        <tissue evidence="8">Leaf</tissue>
    </source>
</reference>
<name>A0A314YQW4_PRUYE</name>
<keyword evidence="2" id="KW-0547">Nucleotide-binding</keyword>
<dbReference type="GO" id="GO:0043531">
    <property type="term" value="F:ADP binding"/>
    <property type="evidence" value="ECO:0007669"/>
    <property type="project" value="InterPro"/>
</dbReference>